<dbReference type="EMBL" id="DS566009">
    <property type="status" value="NOT_ANNOTATED_CDS"/>
    <property type="molecule type" value="Genomic_DNA"/>
</dbReference>
<dbReference type="eggNOG" id="KOG0450">
    <property type="taxonomic scope" value="Eukaryota"/>
</dbReference>
<feature type="chain" id="PRO_5003586115" evidence="5">
    <location>
        <begin position="26"/>
        <end position="113"/>
    </location>
</feature>
<proteinExistence type="inferred from homology"/>
<evidence type="ECO:0000256" key="5">
    <source>
        <dbReference type="SAM" id="SignalP"/>
    </source>
</evidence>
<sequence length="113" mass="13402">MVIMLFERVLKVVLMFLILVGRDLQQYMHMLGREQCNWIRAKMEHLVKDEESKEKKMHILERLAFSVVFERFLGNKYNTTKRFGLDGTESLIPGLKIRNQAQHFSNDFALVSR</sequence>
<reference evidence="7" key="1">
    <citation type="journal article" date="2006" name="Science">
        <title>Phytophthora genome sequences uncover evolutionary origins and mechanisms of pathogenesis.</title>
        <authorList>
            <person name="Tyler B.M."/>
            <person name="Tripathy S."/>
            <person name="Zhang X."/>
            <person name="Dehal P."/>
            <person name="Jiang R.H."/>
            <person name="Aerts A."/>
            <person name="Arredondo F.D."/>
            <person name="Baxter L."/>
            <person name="Bensasson D."/>
            <person name="Beynon J.L."/>
            <person name="Chapman J."/>
            <person name="Damasceno C.M."/>
            <person name="Dorrance A.E."/>
            <person name="Dou D."/>
            <person name="Dickerman A.W."/>
            <person name="Dubchak I.L."/>
            <person name="Garbelotto M."/>
            <person name="Gijzen M."/>
            <person name="Gordon S.G."/>
            <person name="Govers F."/>
            <person name="Grunwald N.J."/>
            <person name="Huang W."/>
            <person name="Ivors K.L."/>
            <person name="Jones R.W."/>
            <person name="Kamoun S."/>
            <person name="Krampis K."/>
            <person name="Lamour K.H."/>
            <person name="Lee M.K."/>
            <person name="McDonald W.H."/>
            <person name="Medina M."/>
            <person name="Meijer H.J."/>
            <person name="Nordberg E.K."/>
            <person name="Maclean D.J."/>
            <person name="Ospina-Giraldo M.D."/>
            <person name="Morris P.F."/>
            <person name="Phuntumart V."/>
            <person name="Putnam N.H."/>
            <person name="Rash S."/>
            <person name="Rose J.K."/>
            <person name="Sakihama Y."/>
            <person name="Salamov A.A."/>
            <person name="Savidor A."/>
            <person name="Scheuring C.F."/>
            <person name="Smith B.M."/>
            <person name="Sobral B.W."/>
            <person name="Terry A."/>
            <person name="Torto-Alalibo T.A."/>
            <person name="Win J."/>
            <person name="Xu Z."/>
            <person name="Zhang H."/>
            <person name="Grigoriev I.V."/>
            <person name="Rokhsar D.S."/>
            <person name="Boore J.L."/>
        </authorList>
    </citation>
    <scope>NUCLEOTIDE SEQUENCE [LARGE SCALE GENOMIC DNA]</scope>
    <source>
        <strain evidence="7">Pr102</strain>
    </source>
</reference>
<dbReference type="PANTHER" id="PTHR23152">
    <property type="entry name" value="2-OXOGLUTARATE DEHYDROGENASE"/>
    <property type="match status" value="1"/>
</dbReference>
<name>H3GHJ1_PHYRM</name>
<keyword evidence="5" id="KW-0732">Signal</keyword>
<dbReference type="VEuPathDB" id="FungiDB:KRP22_10621"/>
<dbReference type="InterPro" id="IPR011603">
    <property type="entry name" value="2oxoglutarate_DH_E1"/>
</dbReference>
<evidence type="ECO:0000256" key="2">
    <source>
        <dbReference type="ARBA" id="ARBA00006936"/>
    </source>
</evidence>
<comment type="cofactor">
    <cofactor evidence="1">
        <name>thiamine diphosphate</name>
        <dbReference type="ChEBI" id="CHEBI:58937"/>
    </cofactor>
</comment>
<feature type="signal peptide" evidence="5">
    <location>
        <begin position="1"/>
        <end position="25"/>
    </location>
</feature>
<dbReference type="PANTHER" id="PTHR23152:SF4">
    <property type="entry name" value="2-OXOADIPATE DEHYDROGENASE COMPLEX COMPONENT E1"/>
    <property type="match status" value="1"/>
</dbReference>
<protein>
    <submittedName>
        <fullName evidence="6">Uncharacterized protein</fullName>
    </submittedName>
</protein>
<dbReference type="Proteomes" id="UP000005238">
    <property type="component" value="Unassembled WGS sequence"/>
</dbReference>
<dbReference type="SUPFAM" id="SSF52518">
    <property type="entry name" value="Thiamin diphosphate-binding fold (THDP-binding)"/>
    <property type="match status" value="1"/>
</dbReference>
<organism evidence="6 7">
    <name type="scientific">Phytophthora ramorum</name>
    <name type="common">Sudden oak death agent</name>
    <dbReference type="NCBI Taxonomy" id="164328"/>
    <lineage>
        <taxon>Eukaryota</taxon>
        <taxon>Sar</taxon>
        <taxon>Stramenopiles</taxon>
        <taxon>Oomycota</taxon>
        <taxon>Peronosporomycetes</taxon>
        <taxon>Peronosporales</taxon>
        <taxon>Peronosporaceae</taxon>
        <taxon>Phytophthora</taxon>
    </lineage>
</organism>
<keyword evidence="3" id="KW-0560">Oxidoreductase</keyword>
<comment type="similarity">
    <text evidence="2">Belongs to the alpha-ketoglutarate dehydrogenase family.</text>
</comment>
<dbReference type="EnsemblProtists" id="Phyra75406">
    <property type="protein sequence ID" value="Phyra75406"/>
    <property type="gene ID" value="Phyra75406"/>
</dbReference>
<dbReference type="InParanoid" id="H3GHJ1"/>
<evidence type="ECO:0000256" key="4">
    <source>
        <dbReference type="ARBA" id="ARBA00023052"/>
    </source>
</evidence>
<dbReference type="AlphaFoldDB" id="H3GHJ1"/>
<evidence type="ECO:0000313" key="7">
    <source>
        <dbReference type="Proteomes" id="UP000005238"/>
    </source>
</evidence>
<dbReference type="STRING" id="164328.H3GHJ1"/>
<dbReference type="GO" id="GO:0030976">
    <property type="term" value="F:thiamine pyrophosphate binding"/>
    <property type="evidence" value="ECO:0007669"/>
    <property type="project" value="InterPro"/>
</dbReference>
<evidence type="ECO:0000256" key="3">
    <source>
        <dbReference type="ARBA" id="ARBA00023002"/>
    </source>
</evidence>
<dbReference type="InterPro" id="IPR029061">
    <property type="entry name" value="THDP-binding"/>
</dbReference>
<keyword evidence="4" id="KW-0786">Thiamine pyrophosphate</keyword>
<evidence type="ECO:0000256" key="1">
    <source>
        <dbReference type="ARBA" id="ARBA00001964"/>
    </source>
</evidence>
<dbReference type="Gene3D" id="3.40.50.970">
    <property type="match status" value="1"/>
</dbReference>
<evidence type="ECO:0000313" key="6">
    <source>
        <dbReference type="EnsemblProtists" id="Phyra75406"/>
    </source>
</evidence>
<keyword evidence="7" id="KW-1185">Reference proteome</keyword>
<dbReference type="GO" id="GO:0016624">
    <property type="term" value="F:oxidoreductase activity, acting on the aldehyde or oxo group of donors, disulfide as acceptor"/>
    <property type="evidence" value="ECO:0007669"/>
    <property type="project" value="InterPro"/>
</dbReference>
<dbReference type="VEuPathDB" id="FungiDB:KRP23_3120"/>
<accession>H3GHJ1</accession>
<dbReference type="HOGENOM" id="CLU_2138449_0_0_1"/>
<reference evidence="6" key="2">
    <citation type="submission" date="2015-06" db="UniProtKB">
        <authorList>
            <consortium name="EnsemblProtists"/>
        </authorList>
    </citation>
    <scope>IDENTIFICATION</scope>
    <source>
        <strain evidence="6">Pr102</strain>
    </source>
</reference>